<dbReference type="EMBL" id="GG657971">
    <property type="protein sequence ID" value="EFS20669.1"/>
    <property type="molecule type" value="Genomic_DNA"/>
</dbReference>
<organism evidence="1 2">
    <name type="scientific">Fusobacterium gonidiaformans 3-1-5R</name>
    <dbReference type="NCBI Taxonomy" id="469605"/>
    <lineage>
        <taxon>Bacteria</taxon>
        <taxon>Fusobacteriati</taxon>
        <taxon>Fusobacteriota</taxon>
        <taxon>Fusobacteriia</taxon>
        <taxon>Fusobacteriales</taxon>
        <taxon>Fusobacteriaceae</taxon>
        <taxon>Fusobacterium</taxon>
    </lineage>
</organism>
<accession>E5BEY8</accession>
<sequence length="80" mass="9422">MKILNCWRKIMWKCKCCGSTDFIERVVGGYEKYSGYDKNGYPKELEETDYETIIECNNCGNYKDGSDDIKNIADWIEEEK</sequence>
<dbReference type="BioCyc" id="FSP469605-HMP:GTSP-168-MONOMER"/>
<dbReference type="HOGENOM" id="CLU_198928_0_0_0"/>
<reference evidence="1 2" key="1">
    <citation type="submission" date="2009-02" db="EMBL/GenBank/DDBJ databases">
        <title>The Genome Sequence of Fusobacterium sp. 3_1_5R.</title>
        <authorList>
            <consortium name="The Broad Institute Genome Sequencing Platform"/>
            <person name="Ward D."/>
            <person name="Young S.K."/>
            <person name="Kodira C.D."/>
            <person name="Zeng Q."/>
            <person name="Koehrsen M."/>
            <person name="Alvarado L."/>
            <person name="Berlin A."/>
            <person name="Borenstein D."/>
            <person name="Chen Z."/>
            <person name="Engels R."/>
            <person name="Freedman E."/>
            <person name="Gellesch M."/>
            <person name="Goldberg J."/>
            <person name="Griggs A."/>
            <person name="Gujja S."/>
            <person name="Heiman D."/>
            <person name="Hepburn T."/>
            <person name="Howarth C."/>
            <person name="Jen D."/>
            <person name="Larson L."/>
            <person name="Lewis B."/>
            <person name="Mehta T."/>
            <person name="Park D."/>
            <person name="Pearson M."/>
            <person name="Roberts A."/>
            <person name="Saif S."/>
            <person name="Shea T."/>
            <person name="Shenoy N."/>
            <person name="Sisk P."/>
            <person name="Stolte C."/>
            <person name="Sykes S."/>
            <person name="Walk T."/>
            <person name="White J."/>
            <person name="Yandava C."/>
            <person name="Allen-Vercoe E."/>
            <person name="Strauss J."/>
            <person name="Ambrose C."/>
            <person name="Lander E."/>
            <person name="Nusbaum C."/>
            <person name="Galagan J."/>
            <person name="Birren B."/>
        </authorList>
    </citation>
    <scope>NUCLEOTIDE SEQUENCE [LARGE SCALE GENOMIC DNA]</scope>
    <source>
        <strain evidence="1 2">3_1_5R</strain>
    </source>
</reference>
<keyword evidence="2" id="KW-1185">Reference proteome</keyword>
<gene>
    <name evidence="1" type="ORF">FSBG_00166</name>
</gene>
<name>E5BEY8_9FUSO</name>
<protein>
    <submittedName>
        <fullName evidence="1">Uncharacterized protein</fullName>
    </submittedName>
</protein>
<dbReference type="AlphaFoldDB" id="E5BEY8"/>
<evidence type="ECO:0000313" key="1">
    <source>
        <dbReference type="EMBL" id="EFS20669.1"/>
    </source>
</evidence>
<proteinExistence type="predicted"/>
<dbReference type="Proteomes" id="UP000002975">
    <property type="component" value="Unassembled WGS sequence"/>
</dbReference>
<evidence type="ECO:0000313" key="2">
    <source>
        <dbReference type="Proteomes" id="UP000002975"/>
    </source>
</evidence>